<sequence>MNQTSGIDTSTKPITIDVAPKQRRQSLESGLSPTYYTSEGMIQLNSKFTDNLGSPVFNDQSRVFFTHNHECSCRGSGVGCDCTKTCSC</sequence>
<evidence type="ECO:0000256" key="1">
    <source>
        <dbReference type="SAM" id="MobiDB-lite"/>
    </source>
</evidence>
<feature type="region of interest" description="Disordered" evidence="1">
    <location>
        <begin position="1"/>
        <end position="32"/>
    </location>
</feature>
<organism evidence="2 3">
    <name type="scientific">Rhizopus stolonifer</name>
    <name type="common">Rhizopus nigricans</name>
    <dbReference type="NCBI Taxonomy" id="4846"/>
    <lineage>
        <taxon>Eukaryota</taxon>
        <taxon>Fungi</taxon>
        <taxon>Fungi incertae sedis</taxon>
        <taxon>Mucoromycota</taxon>
        <taxon>Mucoromycotina</taxon>
        <taxon>Mucoromycetes</taxon>
        <taxon>Mucorales</taxon>
        <taxon>Mucorineae</taxon>
        <taxon>Rhizopodaceae</taxon>
        <taxon>Rhizopus</taxon>
    </lineage>
</organism>
<evidence type="ECO:0000313" key="3">
    <source>
        <dbReference type="Proteomes" id="UP000253551"/>
    </source>
</evidence>
<protein>
    <submittedName>
        <fullName evidence="2">Uncharacterized protein</fullName>
    </submittedName>
</protein>
<proteinExistence type="predicted"/>
<reference evidence="2 3" key="1">
    <citation type="journal article" date="2018" name="G3 (Bethesda)">
        <title>Phylogenetic and Phylogenomic Definition of Rhizopus Species.</title>
        <authorList>
            <person name="Gryganskyi A.P."/>
            <person name="Golan J."/>
            <person name="Dolatabadi S."/>
            <person name="Mondo S."/>
            <person name="Robb S."/>
            <person name="Idnurm A."/>
            <person name="Muszewska A."/>
            <person name="Steczkiewicz K."/>
            <person name="Masonjones S."/>
            <person name="Liao H.L."/>
            <person name="Gajdeczka M.T."/>
            <person name="Anike F."/>
            <person name="Vuek A."/>
            <person name="Anishchenko I.M."/>
            <person name="Voigt K."/>
            <person name="de Hoog G.S."/>
            <person name="Smith M.E."/>
            <person name="Heitman J."/>
            <person name="Vilgalys R."/>
            <person name="Stajich J.E."/>
        </authorList>
    </citation>
    <scope>NUCLEOTIDE SEQUENCE [LARGE SCALE GENOMIC DNA]</scope>
    <source>
        <strain evidence="2 3">LSU 92-RS-03</strain>
    </source>
</reference>
<gene>
    <name evidence="2" type="ORF">CU098_009038</name>
</gene>
<dbReference type="Proteomes" id="UP000253551">
    <property type="component" value="Unassembled WGS sequence"/>
</dbReference>
<dbReference type="OrthoDB" id="2328643at2759"/>
<keyword evidence="3" id="KW-1185">Reference proteome</keyword>
<comment type="caution">
    <text evidence="2">The sequence shown here is derived from an EMBL/GenBank/DDBJ whole genome shotgun (WGS) entry which is preliminary data.</text>
</comment>
<feature type="compositionally biased region" description="Polar residues" evidence="1">
    <location>
        <begin position="1"/>
        <end position="13"/>
    </location>
</feature>
<evidence type="ECO:0000313" key="2">
    <source>
        <dbReference type="EMBL" id="RCI01792.1"/>
    </source>
</evidence>
<name>A0A367KIW7_RHIST</name>
<dbReference type="AlphaFoldDB" id="A0A367KIW7"/>
<dbReference type="EMBL" id="PJQM01001662">
    <property type="protein sequence ID" value="RCI01792.1"/>
    <property type="molecule type" value="Genomic_DNA"/>
</dbReference>
<accession>A0A367KIW7</accession>